<organism evidence="1 2">
    <name type="scientific">Panagrolaimus sp. ES5</name>
    <dbReference type="NCBI Taxonomy" id="591445"/>
    <lineage>
        <taxon>Eukaryota</taxon>
        <taxon>Metazoa</taxon>
        <taxon>Ecdysozoa</taxon>
        <taxon>Nematoda</taxon>
        <taxon>Chromadorea</taxon>
        <taxon>Rhabditida</taxon>
        <taxon>Tylenchina</taxon>
        <taxon>Panagrolaimomorpha</taxon>
        <taxon>Panagrolaimoidea</taxon>
        <taxon>Panagrolaimidae</taxon>
        <taxon>Panagrolaimus</taxon>
    </lineage>
</organism>
<sequence length="344" mass="39710">MFQKVDFVQTAQIFSDKETCVKFAENLEFTCSKDLDGLLWHGQIKNVKGDFEITKIIQNFHDGNSSACFYEKLENKFNLFSSSYVSCKFFITANIELKEMSEEMQIVSYQLYIPSSRLICLKLFHFIKSEFFLPGYDSLKFTYYIKKIKESYEKDIEIYVENPYDIEIQGKKGDFKIEQSSSKNVDIILSFNVTGQKLDTCESEMTKQKCEVGESRPESVIPSQLSNKNSKLIKIGSNRRFPDVFFITSDGTKIPAHRNILAEYSIIFAQIFNETSETPIKIDVDDFAAETIQSAVDFIYSKTGSDKEIKAEVFEFAIKYGIQDLIKTWRSFFEESVAPTNIQE</sequence>
<dbReference type="WBParaSite" id="ES5_v2.g11602.t1">
    <property type="protein sequence ID" value="ES5_v2.g11602.t1"/>
    <property type="gene ID" value="ES5_v2.g11602"/>
</dbReference>
<evidence type="ECO:0000313" key="1">
    <source>
        <dbReference type="Proteomes" id="UP000887579"/>
    </source>
</evidence>
<proteinExistence type="predicted"/>
<evidence type="ECO:0000313" key="2">
    <source>
        <dbReference type="WBParaSite" id="ES5_v2.g11602.t1"/>
    </source>
</evidence>
<protein>
    <submittedName>
        <fullName evidence="2">BTB domain-containing protein</fullName>
    </submittedName>
</protein>
<accession>A0AC34F3J7</accession>
<reference evidence="2" key="1">
    <citation type="submission" date="2022-11" db="UniProtKB">
        <authorList>
            <consortium name="WormBaseParasite"/>
        </authorList>
    </citation>
    <scope>IDENTIFICATION</scope>
</reference>
<dbReference type="Proteomes" id="UP000887579">
    <property type="component" value="Unplaced"/>
</dbReference>
<name>A0AC34F3J7_9BILA</name>